<feature type="transmembrane region" description="Helical" evidence="6">
    <location>
        <begin position="144"/>
        <end position="160"/>
    </location>
</feature>
<dbReference type="Proteomes" id="UP000231569">
    <property type="component" value="Unassembled WGS sequence"/>
</dbReference>
<comment type="subcellular location">
    <subcellularLocation>
        <location evidence="1">Membrane</location>
    </subcellularLocation>
</comment>
<evidence type="ECO:0000256" key="5">
    <source>
        <dbReference type="NCBIfam" id="TIGR02228"/>
    </source>
</evidence>
<sequence>MVKVFSTKLYYRTLTVFLLWIFLVGSFAVRWPGGIRLFTTTLSSASMEPTIYSGSLIITKAQLPDGYNPGDIVSFYVPPIIRSQTDIVTHRIVSKGGNVYLTKGDANSSLDPYILIPRYIIGKVIFVIPLIGNVIGFAKTNSGMYVTVIIPAAIFAFIELKRIRSLLF</sequence>
<feature type="transmembrane region" description="Helical" evidence="6">
    <location>
        <begin position="12"/>
        <end position="29"/>
    </location>
</feature>
<dbReference type="Gene3D" id="2.10.109.10">
    <property type="entry name" value="Umud Fragment, subunit A"/>
    <property type="match status" value="1"/>
</dbReference>
<organism evidence="7 8">
    <name type="scientific">Candidatus Roizmanbacteria bacterium CG10_big_fil_rev_8_21_14_0_10_45_7</name>
    <dbReference type="NCBI Taxonomy" id="1974854"/>
    <lineage>
        <taxon>Bacteria</taxon>
        <taxon>Candidatus Roizmaniibacteriota</taxon>
    </lineage>
</organism>
<dbReference type="InterPro" id="IPR019533">
    <property type="entry name" value="Peptidase_S26"/>
</dbReference>
<proteinExistence type="predicted"/>
<dbReference type="AlphaFoldDB" id="A0A2M8KU51"/>
<dbReference type="CDD" id="cd06530">
    <property type="entry name" value="S26_SPase_I"/>
    <property type="match status" value="1"/>
</dbReference>
<keyword evidence="3 6" id="KW-1133">Transmembrane helix</keyword>
<dbReference type="InterPro" id="IPR036286">
    <property type="entry name" value="LexA/Signal_pep-like_sf"/>
</dbReference>
<dbReference type="GO" id="GO:0004252">
    <property type="term" value="F:serine-type endopeptidase activity"/>
    <property type="evidence" value="ECO:0007669"/>
    <property type="project" value="UniProtKB-UniRule"/>
</dbReference>
<evidence type="ECO:0000256" key="3">
    <source>
        <dbReference type="ARBA" id="ARBA00022989"/>
    </source>
</evidence>
<evidence type="ECO:0000256" key="2">
    <source>
        <dbReference type="ARBA" id="ARBA00022692"/>
    </source>
</evidence>
<evidence type="ECO:0000256" key="4">
    <source>
        <dbReference type="ARBA" id="ARBA00023136"/>
    </source>
</evidence>
<reference evidence="8" key="1">
    <citation type="submission" date="2017-09" db="EMBL/GenBank/DDBJ databases">
        <title>Depth-based differentiation of microbial function through sediment-hosted aquifers and enrichment of novel symbionts in the deep terrestrial subsurface.</title>
        <authorList>
            <person name="Probst A.J."/>
            <person name="Ladd B."/>
            <person name="Jarett J.K."/>
            <person name="Geller-Mcgrath D.E."/>
            <person name="Sieber C.M.K."/>
            <person name="Emerson J.B."/>
            <person name="Anantharaman K."/>
            <person name="Thomas B.C."/>
            <person name="Malmstrom R."/>
            <person name="Stieglmeier M."/>
            <person name="Klingl A."/>
            <person name="Woyke T."/>
            <person name="Ryan C.M."/>
            <person name="Banfield J.F."/>
        </authorList>
    </citation>
    <scope>NUCLEOTIDE SEQUENCE [LARGE SCALE GENOMIC DNA]</scope>
</reference>
<dbReference type="GO" id="GO:0016020">
    <property type="term" value="C:membrane"/>
    <property type="evidence" value="ECO:0007669"/>
    <property type="project" value="UniProtKB-SubCell"/>
</dbReference>
<dbReference type="GO" id="GO:0009003">
    <property type="term" value="F:signal peptidase activity"/>
    <property type="evidence" value="ECO:0007669"/>
    <property type="project" value="UniProtKB-EC"/>
</dbReference>
<comment type="caution">
    <text evidence="7">The sequence shown here is derived from an EMBL/GenBank/DDBJ whole genome shotgun (WGS) entry which is preliminary data.</text>
</comment>
<evidence type="ECO:0000313" key="7">
    <source>
        <dbReference type="EMBL" id="PJE63431.1"/>
    </source>
</evidence>
<protein>
    <recommendedName>
        <fullName evidence="5">Signal peptidase I</fullName>
        <ecNumber evidence="5">3.4.21.89</ecNumber>
    </recommendedName>
</protein>
<feature type="transmembrane region" description="Helical" evidence="6">
    <location>
        <begin position="120"/>
        <end position="138"/>
    </location>
</feature>
<dbReference type="EMBL" id="PFEE01000069">
    <property type="protein sequence ID" value="PJE63431.1"/>
    <property type="molecule type" value="Genomic_DNA"/>
</dbReference>
<accession>A0A2M8KU51</accession>
<evidence type="ECO:0000256" key="1">
    <source>
        <dbReference type="ARBA" id="ARBA00004370"/>
    </source>
</evidence>
<gene>
    <name evidence="7" type="ORF">COU89_03325</name>
</gene>
<dbReference type="NCBIfam" id="TIGR02228">
    <property type="entry name" value="sigpep_I_arch"/>
    <property type="match status" value="1"/>
</dbReference>
<evidence type="ECO:0000313" key="8">
    <source>
        <dbReference type="Proteomes" id="UP000231569"/>
    </source>
</evidence>
<evidence type="ECO:0000256" key="6">
    <source>
        <dbReference type="SAM" id="Phobius"/>
    </source>
</evidence>
<dbReference type="GO" id="GO:0006465">
    <property type="term" value="P:signal peptide processing"/>
    <property type="evidence" value="ECO:0007669"/>
    <property type="project" value="UniProtKB-UniRule"/>
</dbReference>
<keyword evidence="2 6" id="KW-0812">Transmembrane</keyword>
<dbReference type="InterPro" id="IPR001733">
    <property type="entry name" value="Peptidase_S26B"/>
</dbReference>
<dbReference type="EC" id="3.4.21.89" evidence="5"/>
<keyword evidence="4 6" id="KW-0472">Membrane</keyword>
<name>A0A2M8KU51_9BACT</name>
<dbReference type="SUPFAM" id="SSF51306">
    <property type="entry name" value="LexA/Signal peptidase"/>
    <property type="match status" value="1"/>
</dbReference>